<reference evidence="1" key="1">
    <citation type="journal article" date="2020" name="Nature">
        <title>Giant virus diversity and host interactions through global metagenomics.</title>
        <authorList>
            <person name="Schulz F."/>
            <person name="Roux S."/>
            <person name="Paez-Espino D."/>
            <person name="Jungbluth S."/>
            <person name="Walsh D.A."/>
            <person name="Denef V.J."/>
            <person name="McMahon K.D."/>
            <person name="Konstantinidis K.T."/>
            <person name="Eloe-Fadrosh E.A."/>
            <person name="Kyrpides N.C."/>
            <person name="Woyke T."/>
        </authorList>
    </citation>
    <scope>NUCLEOTIDE SEQUENCE</scope>
    <source>
        <strain evidence="1">GVMAG-M-3300023184-121</strain>
    </source>
</reference>
<dbReference type="EMBL" id="MN739975">
    <property type="protein sequence ID" value="QHT80884.1"/>
    <property type="molecule type" value="Genomic_DNA"/>
</dbReference>
<protein>
    <submittedName>
        <fullName evidence="1">Uncharacterized protein</fullName>
    </submittedName>
</protein>
<proteinExistence type="predicted"/>
<name>A0A6C0HKE3_9ZZZZ</name>
<evidence type="ECO:0000313" key="1">
    <source>
        <dbReference type="EMBL" id="QHT80884.1"/>
    </source>
</evidence>
<accession>A0A6C0HKE3</accession>
<dbReference type="AlphaFoldDB" id="A0A6C0HKE3"/>
<sequence>MKTRGWKKVSPNTKERTRMLTRCGKKCFLGPKKSFPICARRTCKVDVRGVQSAYNRARQFKYTRVAKKAKALLRRTLRK</sequence>
<organism evidence="1">
    <name type="scientific">viral metagenome</name>
    <dbReference type="NCBI Taxonomy" id="1070528"/>
    <lineage>
        <taxon>unclassified sequences</taxon>
        <taxon>metagenomes</taxon>
        <taxon>organismal metagenomes</taxon>
    </lineage>
</organism>